<keyword evidence="2" id="KW-0812">Transmembrane</keyword>
<keyword evidence="2" id="KW-0472">Membrane</keyword>
<dbReference type="Proteomes" id="UP000191144">
    <property type="component" value="Chromosome B"/>
</dbReference>
<dbReference type="GO" id="GO:0006886">
    <property type="term" value="P:intracellular protein transport"/>
    <property type="evidence" value="ECO:0007669"/>
    <property type="project" value="TreeGrafter"/>
</dbReference>
<dbReference type="PANTHER" id="PTHR19957:SF423">
    <property type="entry name" value="SYNTAXIN-8-RELATED"/>
    <property type="match status" value="1"/>
</dbReference>
<sequence length="269" mass="30287">MELLKVSYGIEKLQDIVEERSRLVKALNMSPSINDTISLKKQLNATLDSLKEAESCISDSEEAGFNSLAAKYNSVVAQIPDEAVEKGLYTFSKRVKANKKSSTFSTAESKKVRFKDNLAEFQEHPSVAETQFAPFTDDVQPEDQERDRLFGESSVNEANNQPYSIAPQLSNQDIFIQQQQQLLEQDSHLESLSHSVHRGHELSLDIHHEMTDQNDSVLRDLESLVDSSGRNLDRAKNRLQVYEKTARENGPCLIIVLLVMILVLLLVAL</sequence>
<evidence type="ECO:0000313" key="5">
    <source>
        <dbReference type="Proteomes" id="UP000191144"/>
    </source>
</evidence>
<keyword evidence="5" id="KW-1185">Reference proteome</keyword>
<dbReference type="GO" id="GO:0006906">
    <property type="term" value="P:vesicle fusion"/>
    <property type="evidence" value="ECO:0007669"/>
    <property type="project" value="TreeGrafter"/>
</dbReference>
<dbReference type="Gene3D" id="1.20.5.110">
    <property type="match status" value="1"/>
</dbReference>
<dbReference type="SUPFAM" id="SSF58038">
    <property type="entry name" value="SNARE fusion complex"/>
    <property type="match status" value="1"/>
</dbReference>
<organism evidence="4 5">
    <name type="scientific">Lachancea meyersii CBS 8951</name>
    <dbReference type="NCBI Taxonomy" id="1266667"/>
    <lineage>
        <taxon>Eukaryota</taxon>
        <taxon>Fungi</taxon>
        <taxon>Dikarya</taxon>
        <taxon>Ascomycota</taxon>
        <taxon>Saccharomycotina</taxon>
        <taxon>Saccharomycetes</taxon>
        <taxon>Saccharomycetales</taxon>
        <taxon>Saccharomycetaceae</taxon>
        <taxon>Lachancea</taxon>
    </lineage>
</organism>
<reference evidence="5" key="1">
    <citation type="submission" date="2016-03" db="EMBL/GenBank/DDBJ databases">
        <authorList>
            <person name="Devillers Hugo."/>
        </authorList>
    </citation>
    <scope>NUCLEOTIDE SEQUENCE [LARGE SCALE GENOMIC DNA]</scope>
</reference>
<dbReference type="EMBL" id="LT598478">
    <property type="protein sequence ID" value="SCU80292.1"/>
    <property type="molecule type" value="Genomic_DNA"/>
</dbReference>
<name>A0A1G4IUA2_9SACH</name>
<dbReference type="GO" id="GO:0005484">
    <property type="term" value="F:SNAP receptor activity"/>
    <property type="evidence" value="ECO:0007669"/>
    <property type="project" value="TreeGrafter"/>
</dbReference>
<protein>
    <submittedName>
        <fullName evidence="4">LAME_0B02410g1_1</fullName>
    </submittedName>
</protein>
<dbReference type="SMART" id="SM00397">
    <property type="entry name" value="t_SNARE"/>
    <property type="match status" value="1"/>
</dbReference>
<dbReference type="GO" id="GO:0000149">
    <property type="term" value="F:SNARE binding"/>
    <property type="evidence" value="ECO:0007669"/>
    <property type="project" value="TreeGrafter"/>
</dbReference>
<dbReference type="CDD" id="cd15859">
    <property type="entry name" value="SNARE_SYN8"/>
    <property type="match status" value="1"/>
</dbReference>
<feature type="domain" description="T-SNARE coiled-coil homology" evidence="3">
    <location>
        <begin position="174"/>
        <end position="242"/>
    </location>
</feature>
<dbReference type="GO" id="GO:0012505">
    <property type="term" value="C:endomembrane system"/>
    <property type="evidence" value="ECO:0007669"/>
    <property type="project" value="TreeGrafter"/>
</dbReference>
<evidence type="ECO:0000259" key="3">
    <source>
        <dbReference type="SMART" id="SM00397"/>
    </source>
</evidence>
<dbReference type="GO" id="GO:0048278">
    <property type="term" value="P:vesicle docking"/>
    <property type="evidence" value="ECO:0007669"/>
    <property type="project" value="TreeGrafter"/>
</dbReference>
<dbReference type="AlphaFoldDB" id="A0A1G4IUA2"/>
<evidence type="ECO:0000256" key="2">
    <source>
        <dbReference type="SAM" id="Phobius"/>
    </source>
</evidence>
<dbReference type="InterPro" id="IPR045242">
    <property type="entry name" value="Syntaxin"/>
</dbReference>
<keyword evidence="2" id="KW-1133">Transmembrane helix</keyword>
<feature type="transmembrane region" description="Helical" evidence="2">
    <location>
        <begin position="250"/>
        <end position="268"/>
    </location>
</feature>
<gene>
    <name evidence="4" type="ORF">LAME_0B02410G</name>
</gene>
<dbReference type="GO" id="GO:0031201">
    <property type="term" value="C:SNARE complex"/>
    <property type="evidence" value="ECO:0007669"/>
    <property type="project" value="TreeGrafter"/>
</dbReference>
<accession>A0A1G4IUA2</accession>
<keyword evidence="1" id="KW-0175">Coiled coil</keyword>
<evidence type="ECO:0000313" key="4">
    <source>
        <dbReference type="EMBL" id="SCU80292.1"/>
    </source>
</evidence>
<dbReference type="Pfam" id="PF05739">
    <property type="entry name" value="SNARE"/>
    <property type="match status" value="1"/>
</dbReference>
<proteinExistence type="predicted"/>
<dbReference type="InterPro" id="IPR000727">
    <property type="entry name" value="T_SNARE_dom"/>
</dbReference>
<evidence type="ECO:0000256" key="1">
    <source>
        <dbReference type="SAM" id="Coils"/>
    </source>
</evidence>
<feature type="coiled-coil region" evidence="1">
    <location>
        <begin position="218"/>
        <end position="245"/>
    </location>
</feature>
<dbReference type="OrthoDB" id="244190at2759"/>
<dbReference type="PANTHER" id="PTHR19957">
    <property type="entry name" value="SYNTAXIN"/>
    <property type="match status" value="1"/>
</dbReference>